<evidence type="ECO:0000256" key="2">
    <source>
        <dbReference type="ARBA" id="ARBA00023239"/>
    </source>
</evidence>
<dbReference type="Pfam" id="PF00378">
    <property type="entry name" value="ECH_1"/>
    <property type="match status" value="1"/>
</dbReference>
<dbReference type="Gene3D" id="3.90.226.10">
    <property type="entry name" value="2-enoyl-CoA Hydratase, Chain A, domain 1"/>
    <property type="match status" value="1"/>
</dbReference>
<dbReference type="CDD" id="cd06558">
    <property type="entry name" value="crotonase-like"/>
    <property type="match status" value="1"/>
</dbReference>
<dbReference type="GO" id="GO:0016836">
    <property type="term" value="F:hydro-lyase activity"/>
    <property type="evidence" value="ECO:0007669"/>
    <property type="project" value="UniProtKB-ARBA"/>
</dbReference>
<dbReference type="SUPFAM" id="SSF52096">
    <property type="entry name" value="ClpP/crotonase"/>
    <property type="match status" value="1"/>
</dbReference>
<dbReference type="InterPro" id="IPR014748">
    <property type="entry name" value="Enoyl-CoA_hydra_C"/>
</dbReference>
<dbReference type="InterPro" id="IPR029045">
    <property type="entry name" value="ClpP/crotonase-like_dom_sf"/>
</dbReference>
<dbReference type="EMBL" id="LAZR01067809">
    <property type="protein sequence ID" value="KKK50852.1"/>
    <property type="molecule type" value="Genomic_DNA"/>
</dbReference>
<protein>
    <recommendedName>
        <fullName evidence="4">Enoyl-CoA hydratase</fullName>
    </recommendedName>
</protein>
<dbReference type="PANTHER" id="PTHR11941:SF54">
    <property type="entry name" value="ENOYL-COA HYDRATASE, MITOCHONDRIAL"/>
    <property type="match status" value="1"/>
</dbReference>
<dbReference type="PANTHER" id="PTHR11941">
    <property type="entry name" value="ENOYL-COA HYDRATASE-RELATED"/>
    <property type="match status" value="1"/>
</dbReference>
<reference evidence="3" key="1">
    <citation type="journal article" date="2015" name="Nature">
        <title>Complex archaea that bridge the gap between prokaryotes and eukaryotes.</title>
        <authorList>
            <person name="Spang A."/>
            <person name="Saw J.H."/>
            <person name="Jorgensen S.L."/>
            <person name="Zaremba-Niedzwiedzka K."/>
            <person name="Martijn J."/>
            <person name="Lind A.E."/>
            <person name="van Eijk R."/>
            <person name="Schleper C."/>
            <person name="Guy L."/>
            <person name="Ettema T.J."/>
        </authorList>
    </citation>
    <scope>NUCLEOTIDE SEQUENCE</scope>
</reference>
<dbReference type="Gene3D" id="1.10.12.10">
    <property type="entry name" value="Lyase 2-enoyl-coa Hydratase, Chain A, domain 2"/>
    <property type="match status" value="1"/>
</dbReference>
<dbReference type="FunFam" id="1.10.12.10:FF:000001">
    <property type="entry name" value="Probable enoyl-CoA hydratase, mitochondrial"/>
    <property type="match status" value="1"/>
</dbReference>
<evidence type="ECO:0000313" key="3">
    <source>
        <dbReference type="EMBL" id="KKK50852.1"/>
    </source>
</evidence>
<keyword evidence="2" id="KW-0456">Lyase</keyword>
<evidence type="ECO:0008006" key="4">
    <source>
        <dbReference type="Google" id="ProtNLM"/>
    </source>
</evidence>
<dbReference type="InterPro" id="IPR001753">
    <property type="entry name" value="Enoyl-CoA_hydra/iso"/>
</dbReference>
<sequence>MFENILFEIDGPIVTLTVNRPEKLNAINNATVEEIDRSLAQIEKASDLRVLILTGAGEKAFVAGADIHELDRRDSLNGRFETRRRQEVYTRIEELGIPSIAAINGWALGSGLELAMACTLRISSSKARLGQPEVKLGIIPGAGGTQRLPKLIGMGRAMELILTGEPVNADQALAIGLVNRVVEPDQLMTEVRSLATMLASRPKLALQYAKEAILRFSEGSLAQGLAHESYLHALSCGTEDKKEGVKSFLEKRDPHFQGR</sequence>
<evidence type="ECO:0000256" key="1">
    <source>
        <dbReference type="ARBA" id="ARBA00005254"/>
    </source>
</evidence>
<gene>
    <name evidence="3" type="ORF">LCGC14_3120890</name>
</gene>
<name>A0A0F8W2E2_9ZZZZ</name>
<dbReference type="GO" id="GO:0006635">
    <property type="term" value="P:fatty acid beta-oxidation"/>
    <property type="evidence" value="ECO:0007669"/>
    <property type="project" value="TreeGrafter"/>
</dbReference>
<accession>A0A0F8W2E2</accession>
<dbReference type="AlphaFoldDB" id="A0A0F8W2E2"/>
<organism evidence="3">
    <name type="scientific">marine sediment metagenome</name>
    <dbReference type="NCBI Taxonomy" id="412755"/>
    <lineage>
        <taxon>unclassified sequences</taxon>
        <taxon>metagenomes</taxon>
        <taxon>ecological metagenomes</taxon>
    </lineage>
</organism>
<proteinExistence type="inferred from homology"/>
<comment type="similarity">
    <text evidence="1">Belongs to the enoyl-CoA hydratase/isomerase family.</text>
</comment>
<comment type="caution">
    <text evidence="3">The sequence shown here is derived from an EMBL/GenBank/DDBJ whole genome shotgun (WGS) entry which is preliminary data.</text>
</comment>
<dbReference type="FunFam" id="3.90.226.10:FF:000009">
    <property type="entry name" value="Carnitinyl-CoA dehydratase"/>
    <property type="match status" value="1"/>
</dbReference>